<dbReference type="NCBIfam" id="TIGR01614">
    <property type="entry name" value="PME_inhib"/>
    <property type="match status" value="1"/>
</dbReference>
<keyword evidence="1" id="KW-0732">Signal</keyword>
<dbReference type="Gene3D" id="1.20.140.40">
    <property type="entry name" value="Invertase/pectin methylesterase inhibitor family protein"/>
    <property type="match status" value="1"/>
</dbReference>
<dbReference type="Pfam" id="PF04043">
    <property type="entry name" value="PMEI"/>
    <property type="match status" value="1"/>
</dbReference>
<accession>A0ABQ8HUY7</accession>
<evidence type="ECO:0000256" key="1">
    <source>
        <dbReference type="SAM" id="SignalP"/>
    </source>
</evidence>
<comment type="caution">
    <text evidence="3">The sequence shown here is derived from an EMBL/GenBank/DDBJ whole genome shotgun (WGS) entry which is preliminary data.</text>
</comment>
<dbReference type="SMART" id="SM00856">
    <property type="entry name" value="PMEI"/>
    <property type="match status" value="1"/>
</dbReference>
<dbReference type="CDD" id="cd15795">
    <property type="entry name" value="PMEI-Pla_a_1_like"/>
    <property type="match status" value="1"/>
</dbReference>
<dbReference type="EMBL" id="JAFEMO010000007">
    <property type="protein sequence ID" value="KAH7568094.1"/>
    <property type="molecule type" value="Genomic_DNA"/>
</dbReference>
<evidence type="ECO:0000313" key="4">
    <source>
        <dbReference type="Proteomes" id="UP000827721"/>
    </source>
</evidence>
<dbReference type="Proteomes" id="UP000827721">
    <property type="component" value="Unassembled WGS sequence"/>
</dbReference>
<protein>
    <recommendedName>
        <fullName evidence="2">Pectinesterase inhibitor domain-containing protein</fullName>
    </recommendedName>
</protein>
<evidence type="ECO:0000259" key="2">
    <source>
        <dbReference type="SMART" id="SM00856"/>
    </source>
</evidence>
<proteinExistence type="predicted"/>
<dbReference type="InterPro" id="IPR035513">
    <property type="entry name" value="Invertase/methylesterase_inhib"/>
</dbReference>
<reference evidence="3 4" key="1">
    <citation type="submission" date="2021-02" db="EMBL/GenBank/DDBJ databases">
        <title>Plant Genome Project.</title>
        <authorList>
            <person name="Zhang R.-G."/>
        </authorList>
    </citation>
    <scope>NUCLEOTIDE SEQUENCE [LARGE SCALE GENOMIC DNA]</scope>
    <source>
        <tissue evidence="3">Leaves</tissue>
    </source>
</reference>
<feature type="signal peptide" evidence="1">
    <location>
        <begin position="1"/>
        <end position="29"/>
    </location>
</feature>
<organism evidence="3 4">
    <name type="scientific">Xanthoceras sorbifolium</name>
    <dbReference type="NCBI Taxonomy" id="99658"/>
    <lineage>
        <taxon>Eukaryota</taxon>
        <taxon>Viridiplantae</taxon>
        <taxon>Streptophyta</taxon>
        <taxon>Embryophyta</taxon>
        <taxon>Tracheophyta</taxon>
        <taxon>Spermatophyta</taxon>
        <taxon>Magnoliopsida</taxon>
        <taxon>eudicotyledons</taxon>
        <taxon>Gunneridae</taxon>
        <taxon>Pentapetalae</taxon>
        <taxon>rosids</taxon>
        <taxon>malvids</taxon>
        <taxon>Sapindales</taxon>
        <taxon>Sapindaceae</taxon>
        <taxon>Xanthoceroideae</taxon>
        <taxon>Xanthoceras</taxon>
    </lineage>
</organism>
<evidence type="ECO:0000313" key="3">
    <source>
        <dbReference type="EMBL" id="KAH7568094.1"/>
    </source>
</evidence>
<dbReference type="SUPFAM" id="SSF101148">
    <property type="entry name" value="Plant invertase/pectin methylesterase inhibitor"/>
    <property type="match status" value="1"/>
</dbReference>
<name>A0ABQ8HUY7_9ROSI</name>
<feature type="domain" description="Pectinesterase inhibitor" evidence="2">
    <location>
        <begin position="27"/>
        <end position="178"/>
    </location>
</feature>
<gene>
    <name evidence="3" type="ORF">JRO89_XS07G0234700</name>
</gene>
<dbReference type="InterPro" id="IPR006501">
    <property type="entry name" value="Pectinesterase_inhib_dom"/>
</dbReference>
<dbReference type="PANTHER" id="PTHR31890">
    <property type="entry name" value="PLANT INVERTASE/PECTIN METHYLESTERASE INHIBITOR SUPERFAMILY PROTEIN"/>
    <property type="match status" value="1"/>
</dbReference>
<dbReference type="InterPro" id="IPR034088">
    <property type="entry name" value="Pla_a_1-like"/>
</dbReference>
<feature type="chain" id="PRO_5045555275" description="Pectinesterase inhibitor domain-containing protein" evidence="1">
    <location>
        <begin position="30"/>
        <end position="178"/>
    </location>
</feature>
<keyword evidence="4" id="KW-1185">Reference proteome</keyword>
<sequence>MASHFHTNVLIQITICFFLLLLSLSPIKANLVNDVCKDTQNPTSCVSALELDAKATSTTDLKALAKMALQLAVSNSTNSKKYIEEMAGKTTEPALKKALETCVSNYVYSVGSFNSALEELDEDMDTATYDAKVAGDGAQYCEDALAFGGVKEASVSTRNGYVFLYSDIGFVITNKLDV</sequence>
<dbReference type="PANTHER" id="PTHR31890:SF9">
    <property type="entry name" value="PLANT INVERTASE_PECTIN METHYLESTERASE INHIBITOR SUPERFAMILY PROTEIN"/>
    <property type="match status" value="1"/>
</dbReference>